<accession>A0A5B7IMR1</accession>
<feature type="region of interest" description="Disordered" evidence="1">
    <location>
        <begin position="1"/>
        <end position="29"/>
    </location>
</feature>
<evidence type="ECO:0000256" key="1">
    <source>
        <dbReference type="SAM" id="MobiDB-lite"/>
    </source>
</evidence>
<dbReference type="Proteomes" id="UP000324222">
    <property type="component" value="Unassembled WGS sequence"/>
</dbReference>
<evidence type="ECO:0000313" key="3">
    <source>
        <dbReference type="Proteomes" id="UP000324222"/>
    </source>
</evidence>
<keyword evidence="3" id="KW-1185">Reference proteome</keyword>
<proteinExistence type="predicted"/>
<feature type="compositionally biased region" description="Basic and acidic residues" evidence="1">
    <location>
        <begin position="1"/>
        <end position="21"/>
    </location>
</feature>
<comment type="caution">
    <text evidence="2">The sequence shown here is derived from an EMBL/GenBank/DDBJ whole genome shotgun (WGS) entry which is preliminary data.</text>
</comment>
<name>A0A5B7IMR1_PORTR</name>
<dbReference type="AlphaFoldDB" id="A0A5B7IMR1"/>
<reference evidence="2 3" key="1">
    <citation type="submission" date="2019-05" db="EMBL/GenBank/DDBJ databases">
        <title>Another draft genome of Portunus trituberculatus and its Hox gene families provides insights of decapod evolution.</title>
        <authorList>
            <person name="Jeong J.-H."/>
            <person name="Song I."/>
            <person name="Kim S."/>
            <person name="Choi T."/>
            <person name="Kim D."/>
            <person name="Ryu S."/>
            <person name="Kim W."/>
        </authorList>
    </citation>
    <scope>NUCLEOTIDE SEQUENCE [LARGE SCALE GENOMIC DNA]</scope>
    <source>
        <tissue evidence="2">Muscle</tissue>
    </source>
</reference>
<gene>
    <name evidence="2" type="ORF">E2C01_077595</name>
</gene>
<organism evidence="2 3">
    <name type="scientific">Portunus trituberculatus</name>
    <name type="common">Swimming crab</name>
    <name type="synonym">Neptunus trituberculatus</name>
    <dbReference type="NCBI Taxonomy" id="210409"/>
    <lineage>
        <taxon>Eukaryota</taxon>
        <taxon>Metazoa</taxon>
        <taxon>Ecdysozoa</taxon>
        <taxon>Arthropoda</taxon>
        <taxon>Crustacea</taxon>
        <taxon>Multicrustacea</taxon>
        <taxon>Malacostraca</taxon>
        <taxon>Eumalacostraca</taxon>
        <taxon>Eucarida</taxon>
        <taxon>Decapoda</taxon>
        <taxon>Pleocyemata</taxon>
        <taxon>Brachyura</taxon>
        <taxon>Eubrachyura</taxon>
        <taxon>Portunoidea</taxon>
        <taxon>Portunidae</taxon>
        <taxon>Portuninae</taxon>
        <taxon>Portunus</taxon>
    </lineage>
</organism>
<protein>
    <submittedName>
        <fullName evidence="2">Uncharacterized protein</fullName>
    </submittedName>
</protein>
<evidence type="ECO:0000313" key="2">
    <source>
        <dbReference type="EMBL" id="MPC82906.1"/>
    </source>
</evidence>
<dbReference type="EMBL" id="VSRR010061058">
    <property type="protein sequence ID" value="MPC82906.1"/>
    <property type="molecule type" value="Genomic_DNA"/>
</dbReference>
<sequence length="70" mass="7727">MGEKRKWNKARQKEGGGKKDQVNVGSSLPLTFTSPHCVSPFTTTPRSHSPFPLSPLTNPSPHDPIIPCRF</sequence>
<feature type="region of interest" description="Disordered" evidence="1">
    <location>
        <begin position="41"/>
        <end position="70"/>
    </location>
</feature>